<sequence length="150" mass="17750">MTNAVCESHNKSWVLIDTCRLRALQRNKTVLNVFLTLLHPSNSVRIEYQVNKRANGYKPWVVNGEFDVCRHMRRPKDKFGDLLFALIGEFTSINHPCPYDGINYLKNFYPRADRLPLILPTGEYVLLMNWKFYGRTQFFTNVYFTFVENF</sequence>
<dbReference type="AlphaFoldDB" id="B4M064"/>
<dbReference type="InParanoid" id="B4M064"/>
<name>B4M064_DROVI</name>
<organism evidence="1 2">
    <name type="scientific">Drosophila virilis</name>
    <name type="common">Fruit fly</name>
    <dbReference type="NCBI Taxonomy" id="7244"/>
    <lineage>
        <taxon>Eukaryota</taxon>
        <taxon>Metazoa</taxon>
        <taxon>Ecdysozoa</taxon>
        <taxon>Arthropoda</taxon>
        <taxon>Hexapoda</taxon>
        <taxon>Insecta</taxon>
        <taxon>Pterygota</taxon>
        <taxon>Neoptera</taxon>
        <taxon>Endopterygota</taxon>
        <taxon>Diptera</taxon>
        <taxon>Brachycera</taxon>
        <taxon>Muscomorpha</taxon>
        <taxon>Ephydroidea</taxon>
        <taxon>Drosophilidae</taxon>
        <taxon>Drosophila</taxon>
    </lineage>
</organism>
<dbReference type="EMBL" id="CH940650">
    <property type="protein sequence ID" value="EDW68314.2"/>
    <property type="molecule type" value="Genomic_DNA"/>
</dbReference>
<reference evidence="1 2" key="1">
    <citation type="journal article" date="2007" name="Nature">
        <title>Evolution of genes and genomes on the Drosophila phylogeny.</title>
        <authorList>
            <consortium name="Drosophila 12 Genomes Consortium"/>
            <person name="Clark A.G."/>
            <person name="Eisen M.B."/>
            <person name="Smith D.R."/>
            <person name="Bergman C.M."/>
            <person name="Oliver B."/>
            <person name="Markow T.A."/>
            <person name="Kaufman T.C."/>
            <person name="Kellis M."/>
            <person name="Gelbart W."/>
            <person name="Iyer V.N."/>
            <person name="Pollard D.A."/>
            <person name="Sackton T.B."/>
            <person name="Larracuente A.M."/>
            <person name="Singh N.D."/>
            <person name="Abad J.P."/>
            <person name="Abt D.N."/>
            <person name="Adryan B."/>
            <person name="Aguade M."/>
            <person name="Akashi H."/>
            <person name="Anderson W.W."/>
            <person name="Aquadro C.F."/>
            <person name="Ardell D.H."/>
            <person name="Arguello R."/>
            <person name="Artieri C.G."/>
            <person name="Barbash D.A."/>
            <person name="Barker D."/>
            <person name="Barsanti P."/>
            <person name="Batterham P."/>
            <person name="Batzoglou S."/>
            <person name="Begun D."/>
            <person name="Bhutkar A."/>
            <person name="Blanco E."/>
            <person name="Bosak S.A."/>
            <person name="Bradley R.K."/>
            <person name="Brand A.D."/>
            <person name="Brent M.R."/>
            <person name="Brooks A.N."/>
            <person name="Brown R.H."/>
            <person name="Butlin R.K."/>
            <person name="Caggese C."/>
            <person name="Calvi B.R."/>
            <person name="Bernardo de Carvalho A."/>
            <person name="Caspi A."/>
            <person name="Castrezana S."/>
            <person name="Celniker S.E."/>
            <person name="Chang J.L."/>
            <person name="Chapple C."/>
            <person name="Chatterji S."/>
            <person name="Chinwalla A."/>
            <person name="Civetta A."/>
            <person name="Clifton S.W."/>
            <person name="Comeron J.M."/>
            <person name="Costello J.C."/>
            <person name="Coyne J.A."/>
            <person name="Daub J."/>
            <person name="David R.G."/>
            <person name="Delcher A.L."/>
            <person name="Delehaunty K."/>
            <person name="Do C.B."/>
            <person name="Ebling H."/>
            <person name="Edwards K."/>
            <person name="Eickbush T."/>
            <person name="Evans J.D."/>
            <person name="Filipski A."/>
            <person name="Findeiss S."/>
            <person name="Freyhult E."/>
            <person name="Fulton L."/>
            <person name="Fulton R."/>
            <person name="Garcia A.C."/>
            <person name="Gardiner A."/>
            <person name="Garfield D.A."/>
            <person name="Garvin B.E."/>
            <person name="Gibson G."/>
            <person name="Gilbert D."/>
            <person name="Gnerre S."/>
            <person name="Godfrey J."/>
            <person name="Good R."/>
            <person name="Gotea V."/>
            <person name="Gravely B."/>
            <person name="Greenberg A.J."/>
            <person name="Griffiths-Jones S."/>
            <person name="Gross S."/>
            <person name="Guigo R."/>
            <person name="Gustafson E.A."/>
            <person name="Haerty W."/>
            <person name="Hahn M.W."/>
            <person name="Halligan D.L."/>
            <person name="Halpern A.L."/>
            <person name="Halter G.M."/>
            <person name="Han M.V."/>
            <person name="Heger A."/>
            <person name="Hillier L."/>
            <person name="Hinrichs A.S."/>
            <person name="Holmes I."/>
            <person name="Hoskins R.A."/>
            <person name="Hubisz M.J."/>
            <person name="Hultmark D."/>
            <person name="Huntley M.A."/>
            <person name="Jaffe D.B."/>
            <person name="Jagadeeshan S."/>
            <person name="Jeck W.R."/>
            <person name="Johnson J."/>
            <person name="Jones C.D."/>
            <person name="Jordan W.C."/>
            <person name="Karpen G.H."/>
            <person name="Kataoka E."/>
            <person name="Keightley P.D."/>
            <person name="Kheradpour P."/>
            <person name="Kirkness E.F."/>
            <person name="Koerich L.B."/>
            <person name="Kristiansen K."/>
            <person name="Kudrna D."/>
            <person name="Kulathinal R.J."/>
            <person name="Kumar S."/>
            <person name="Kwok R."/>
            <person name="Lander E."/>
            <person name="Langley C.H."/>
            <person name="Lapoint R."/>
            <person name="Lazzaro B.P."/>
            <person name="Lee S.J."/>
            <person name="Levesque L."/>
            <person name="Li R."/>
            <person name="Lin C.F."/>
            <person name="Lin M.F."/>
            <person name="Lindblad-Toh K."/>
            <person name="Llopart A."/>
            <person name="Long M."/>
            <person name="Low L."/>
            <person name="Lozovsky E."/>
            <person name="Lu J."/>
            <person name="Luo M."/>
            <person name="Machado C.A."/>
            <person name="Makalowski W."/>
            <person name="Marzo M."/>
            <person name="Matsuda M."/>
            <person name="Matzkin L."/>
            <person name="McAllister B."/>
            <person name="McBride C.S."/>
            <person name="McKernan B."/>
            <person name="McKernan K."/>
            <person name="Mendez-Lago M."/>
            <person name="Minx P."/>
            <person name="Mollenhauer M.U."/>
            <person name="Montooth K."/>
            <person name="Mount S.M."/>
            <person name="Mu X."/>
            <person name="Myers E."/>
            <person name="Negre B."/>
            <person name="Newfeld S."/>
            <person name="Nielsen R."/>
            <person name="Noor M.A."/>
            <person name="O'Grady P."/>
            <person name="Pachter L."/>
            <person name="Papaceit M."/>
            <person name="Parisi M.J."/>
            <person name="Parisi M."/>
            <person name="Parts L."/>
            <person name="Pedersen J.S."/>
            <person name="Pesole G."/>
            <person name="Phillippy A.M."/>
            <person name="Ponting C.P."/>
            <person name="Pop M."/>
            <person name="Porcelli D."/>
            <person name="Powell J.R."/>
            <person name="Prohaska S."/>
            <person name="Pruitt K."/>
            <person name="Puig M."/>
            <person name="Quesneville H."/>
            <person name="Ram K.R."/>
            <person name="Rand D."/>
            <person name="Rasmussen M.D."/>
            <person name="Reed L.K."/>
            <person name="Reenan R."/>
            <person name="Reily A."/>
            <person name="Remington K.A."/>
            <person name="Rieger T.T."/>
            <person name="Ritchie M.G."/>
            <person name="Robin C."/>
            <person name="Rogers Y.H."/>
            <person name="Rohde C."/>
            <person name="Rozas J."/>
            <person name="Rubenfield M.J."/>
            <person name="Ruiz A."/>
            <person name="Russo S."/>
            <person name="Salzberg S.L."/>
            <person name="Sanchez-Gracia A."/>
            <person name="Saranga D.J."/>
            <person name="Sato H."/>
            <person name="Schaeffer S.W."/>
            <person name="Schatz M.C."/>
            <person name="Schlenke T."/>
            <person name="Schwartz R."/>
            <person name="Segarra C."/>
            <person name="Singh R.S."/>
            <person name="Sirot L."/>
            <person name="Sirota M."/>
            <person name="Sisneros N.B."/>
            <person name="Smith C.D."/>
            <person name="Smith T.F."/>
            <person name="Spieth J."/>
            <person name="Stage D.E."/>
            <person name="Stark A."/>
            <person name="Stephan W."/>
            <person name="Strausberg R.L."/>
            <person name="Strempel S."/>
            <person name="Sturgill D."/>
            <person name="Sutton G."/>
            <person name="Sutton G.G."/>
            <person name="Tao W."/>
            <person name="Teichmann S."/>
            <person name="Tobari Y.N."/>
            <person name="Tomimura Y."/>
            <person name="Tsolas J.M."/>
            <person name="Valente V.L."/>
            <person name="Venter E."/>
            <person name="Venter J.C."/>
            <person name="Vicario S."/>
            <person name="Vieira F.G."/>
            <person name="Vilella A.J."/>
            <person name="Villasante A."/>
            <person name="Walenz B."/>
            <person name="Wang J."/>
            <person name="Wasserman M."/>
            <person name="Watts T."/>
            <person name="Wilson D."/>
            <person name="Wilson R.K."/>
            <person name="Wing R.A."/>
            <person name="Wolfner M.F."/>
            <person name="Wong A."/>
            <person name="Wong G.K."/>
            <person name="Wu C.I."/>
            <person name="Wu G."/>
            <person name="Yamamoto D."/>
            <person name="Yang H.P."/>
            <person name="Yang S.P."/>
            <person name="Yorke J.A."/>
            <person name="Yoshida K."/>
            <person name="Zdobnov E."/>
            <person name="Zhang P."/>
            <person name="Zhang Y."/>
            <person name="Zimin A.V."/>
            <person name="Baldwin J."/>
            <person name="Abdouelleil A."/>
            <person name="Abdulkadir J."/>
            <person name="Abebe A."/>
            <person name="Abera B."/>
            <person name="Abreu J."/>
            <person name="Acer S.C."/>
            <person name="Aftuck L."/>
            <person name="Alexander A."/>
            <person name="An P."/>
            <person name="Anderson E."/>
            <person name="Anderson S."/>
            <person name="Arachi H."/>
            <person name="Azer M."/>
            <person name="Bachantsang P."/>
            <person name="Barry A."/>
            <person name="Bayul T."/>
            <person name="Berlin A."/>
            <person name="Bessette D."/>
            <person name="Bloom T."/>
            <person name="Blye J."/>
            <person name="Boguslavskiy L."/>
            <person name="Bonnet C."/>
            <person name="Boukhgalter B."/>
            <person name="Bourzgui I."/>
            <person name="Brown A."/>
            <person name="Cahill P."/>
            <person name="Channer S."/>
            <person name="Cheshatsang Y."/>
            <person name="Chuda L."/>
            <person name="Citroen M."/>
            <person name="Collymore A."/>
            <person name="Cooke P."/>
            <person name="Costello M."/>
            <person name="D'Aco K."/>
            <person name="Daza R."/>
            <person name="De Haan G."/>
            <person name="DeGray S."/>
            <person name="DeMaso C."/>
            <person name="Dhargay N."/>
            <person name="Dooley K."/>
            <person name="Dooley E."/>
            <person name="Doricent M."/>
            <person name="Dorje P."/>
            <person name="Dorjee K."/>
            <person name="Dupes A."/>
            <person name="Elong R."/>
            <person name="Falk J."/>
            <person name="Farina A."/>
            <person name="Faro S."/>
            <person name="Ferguson D."/>
            <person name="Fisher S."/>
            <person name="Foley C.D."/>
            <person name="Franke A."/>
            <person name="Friedrich D."/>
            <person name="Gadbois L."/>
            <person name="Gearin G."/>
            <person name="Gearin C.R."/>
            <person name="Giannoukos G."/>
            <person name="Goode T."/>
            <person name="Graham J."/>
            <person name="Grandbois E."/>
            <person name="Grewal S."/>
            <person name="Gyaltsen K."/>
            <person name="Hafez N."/>
            <person name="Hagos B."/>
            <person name="Hall J."/>
            <person name="Henson C."/>
            <person name="Hollinger A."/>
            <person name="Honan T."/>
            <person name="Huard M.D."/>
            <person name="Hughes L."/>
            <person name="Hurhula B."/>
            <person name="Husby M.E."/>
            <person name="Kamat A."/>
            <person name="Kanga B."/>
            <person name="Kashin S."/>
            <person name="Khazanovich D."/>
            <person name="Kisner P."/>
            <person name="Lance K."/>
            <person name="Lara M."/>
            <person name="Lee W."/>
            <person name="Lennon N."/>
            <person name="Letendre F."/>
            <person name="LeVine R."/>
            <person name="Lipovsky A."/>
            <person name="Liu X."/>
            <person name="Liu J."/>
            <person name="Liu S."/>
            <person name="Lokyitsang T."/>
            <person name="Lokyitsang Y."/>
            <person name="Lubonja R."/>
            <person name="Lui A."/>
            <person name="MacDonald P."/>
            <person name="Magnisalis V."/>
            <person name="Maru K."/>
            <person name="Matthews C."/>
            <person name="McCusker W."/>
            <person name="McDonough S."/>
            <person name="Mehta T."/>
            <person name="Meldrim J."/>
            <person name="Meneus L."/>
            <person name="Mihai O."/>
            <person name="Mihalev A."/>
            <person name="Mihova T."/>
            <person name="Mittelman R."/>
            <person name="Mlenga V."/>
            <person name="Montmayeur A."/>
            <person name="Mulrain L."/>
            <person name="Navidi A."/>
            <person name="Naylor J."/>
            <person name="Negash T."/>
            <person name="Nguyen T."/>
            <person name="Nguyen N."/>
            <person name="Nicol R."/>
            <person name="Norbu C."/>
            <person name="Norbu N."/>
            <person name="Novod N."/>
            <person name="O'Neill B."/>
            <person name="Osman S."/>
            <person name="Markiewicz E."/>
            <person name="Oyono O.L."/>
            <person name="Patti C."/>
            <person name="Phunkhang P."/>
            <person name="Pierre F."/>
            <person name="Priest M."/>
            <person name="Raghuraman S."/>
            <person name="Rege F."/>
            <person name="Reyes R."/>
            <person name="Rise C."/>
            <person name="Rogov P."/>
            <person name="Ross K."/>
            <person name="Ryan E."/>
            <person name="Settipalli S."/>
            <person name="Shea T."/>
            <person name="Sherpa N."/>
            <person name="Shi L."/>
            <person name="Shih D."/>
            <person name="Sparrow T."/>
            <person name="Spaulding J."/>
            <person name="Stalker J."/>
            <person name="Stange-Thomann N."/>
            <person name="Stavropoulos S."/>
            <person name="Stone C."/>
            <person name="Strader C."/>
            <person name="Tesfaye S."/>
            <person name="Thomson T."/>
            <person name="Thoulutsang Y."/>
            <person name="Thoulutsang D."/>
            <person name="Topham K."/>
            <person name="Topping I."/>
            <person name="Tsamla T."/>
            <person name="Vassiliev H."/>
            <person name="Vo A."/>
            <person name="Wangchuk T."/>
            <person name="Wangdi T."/>
            <person name="Weiand M."/>
            <person name="Wilkinson J."/>
            <person name="Wilson A."/>
            <person name="Yadav S."/>
            <person name="Young G."/>
            <person name="Yu Q."/>
            <person name="Zembek L."/>
            <person name="Zhong D."/>
            <person name="Zimmer A."/>
            <person name="Zwirko Z."/>
            <person name="Jaffe D.B."/>
            <person name="Alvarez P."/>
            <person name="Brockman W."/>
            <person name="Butler J."/>
            <person name="Chin C."/>
            <person name="Gnerre S."/>
            <person name="Grabherr M."/>
            <person name="Kleber M."/>
            <person name="Mauceli E."/>
            <person name="MacCallum I."/>
        </authorList>
    </citation>
    <scope>NUCLEOTIDE SEQUENCE [LARGE SCALE GENOMIC DNA]</scope>
    <source>
        <strain evidence="2">Tucson 15010-1051.87</strain>
    </source>
</reference>
<proteinExistence type="predicted"/>
<dbReference type="PANTHER" id="PTHR20898:SF0">
    <property type="entry name" value="DAEDALUS ON 3-RELATED"/>
    <property type="match status" value="1"/>
</dbReference>
<dbReference type="PANTHER" id="PTHR20898">
    <property type="entry name" value="DAEDALUS ON 3-RELATED-RELATED"/>
    <property type="match status" value="1"/>
</dbReference>
<dbReference type="SMART" id="SM00697">
    <property type="entry name" value="DM8"/>
    <property type="match status" value="1"/>
</dbReference>
<dbReference type="OrthoDB" id="7878548at2759"/>
<evidence type="ECO:0000313" key="2">
    <source>
        <dbReference type="Proteomes" id="UP000008792"/>
    </source>
</evidence>
<dbReference type="HOGENOM" id="CLU_116900_0_1_1"/>
<evidence type="ECO:0008006" key="3">
    <source>
        <dbReference type="Google" id="ProtNLM"/>
    </source>
</evidence>
<dbReference type="Proteomes" id="UP000008792">
    <property type="component" value="Unassembled WGS sequence"/>
</dbReference>
<protein>
    <recommendedName>
        <fullName evidence="3">MD-2-related lipid-recognition domain-containing protein</fullName>
    </recommendedName>
</protein>
<dbReference type="Pfam" id="PF06477">
    <property type="entry name" value="DUF1091"/>
    <property type="match status" value="1"/>
</dbReference>
<gene>
    <name evidence="1" type="primary">Dvir\GJ24633</name>
    <name evidence="1" type="ORF">Dvir_GJ24633</name>
</gene>
<dbReference type="InterPro" id="IPR010512">
    <property type="entry name" value="DUF1091"/>
</dbReference>
<evidence type="ECO:0000313" key="1">
    <source>
        <dbReference type="EMBL" id="EDW68314.2"/>
    </source>
</evidence>
<accession>B4M064</accession>
<keyword evidence="2" id="KW-1185">Reference proteome</keyword>
<dbReference type="eggNOG" id="ENOG502RTNF">
    <property type="taxonomic scope" value="Eukaryota"/>
</dbReference>